<dbReference type="EMBL" id="CP014476">
    <property type="protein sequence ID" value="AMK75665.1"/>
    <property type="molecule type" value="Genomic_DNA"/>
</dbReference>
<reference evidence="3 4" key="1">
    <citation type="journal article" date="2015" name="Environ. Microbiol.">
        <title>Methane oxidation coupled to nitrate reduction under hypoxia by the Gammaproteobacterium Methylomonas denitrificans, sp. nov. type strain FJG1.</title>
        <authorList>
            <person name="Kits K.D."/>
            <person name="Klotz M.G."/>
            <person name="Stein L.Y."/>
        </authorList>
    </citation>
    <scope>NUCLEOTIDE SEQUENCE [LARGE SCALE GENOMIC DNA]</scope>
    <source>
        <strain evidence="3 4">FJG1</strain>
    </source>
</reference>
<evidence type="ECO:0000256" key="2">
    <source>
        <dbReference type="ARBA" id="ARBA00022729"/>
    </source>
</evidence>
<evidence type="ECO:0000313" key="3">
    <source>
        <dbReference type="EMBL" id="AMK75665.1"/>
    </source>
</evidence>
<name>A0A140E5J1_9GAMM</name>
<organism evidence="3 4">
    <name type="scientific">Methylomonas denitrificans</name>
    <dbReference type="NCBI Taxonomy" id="1538553"/>
    <lineage>
        <taxon>Bacteria</taxon>
        <taxon>Pseudomonadati</taxon>
        <taxon>Pseudomonadota</taxon>
        <taxon>Gammaproteobacteria</taxon>
        <taxon>Methylococcales</taxon>
        <taxon>Methylococcaceae</taxon>
        <taxon>Methylomonas</taxon>
    </lineage>
</organism>
<sequence>MREGKKGWMIVGLLTVLSGCATTRGVDPKDPWEGWNRGVQSFNDGVDDYVMKPVAKGYDWVMPDFADQAVTNFFSNVDDIGVCTNDVLQGKLVQSGQDGARFLVNTTIGVAGLIDVGTMIDLPKHNEDFDQTLGYWGVPTGPYLVLPFFGPSSPRGVFGMVGDAAMNPFTYAGIYINPNWIGAAVSIGPGALKVIDARSDLLDMEKVATEAALDRYEFFKNAYLSRRNYLVHDGKVPDEDVLKFDEMQGGGRGPLDPNPY</sequence>
<dbReference type="OrthoDB" id="9785326at2"/>
<evidence type="ECO:0000313" key="4">
    <source>
        <dbReference type="Proteomes" id="UP000030512"/>
    </source>
</evidence>
<keyword evidence="4" id="KW-1185">Reference proteome</keyword>
<dbReference type="STRING" id="1538553.JT25_004045"/>
<dbReference type="Pfam" id="PF04333">
    <property type="entry name" value="MlaA"/>
    <property type="match status" value="1"/>
</dbReference>
<comment type="similarity">
    <text evidence="1">Belongs to the MlaA family.</text>
</comment>
<proteinExistence type="inferred from homology"/>
<dbReference type="InterPro" id="IPR007428">
    <property type="entry name" value="MlaA"/>
</dbReference>
<dbReference type="Proteomes" id="UP000030512">
    <property type="component" value="Chromosome"/>
</dbReference>
<dbReference type="PROSITE" id="PS51257">
    <property type="entry name" value="PROKAR_LIPOPROTEIN"/>
    <property type="match status" value="1"/>
</dbReference>
<evidence type="ECO:0000256" key="1">
    <source>
        <dbReference type="ARBA" id="ARBA00010634"/>
    </source>
</evidence>
<dbReference type="GO" id="GO:0120010">
    <property type="term" value="P:intermembrane phospholipid transfer"/>
    <property type="evidence" value="ECO:0007669"/>
    <property type="project" value="TreeGrafter"/>
</dbReference>
<accession>A0A140E5J1</accession>
<dbReference type="RefSeq" id="WP_036278387.1">
    <property type="nucleotide sequence ID" value="NZ_CP014476.1"/>
</dbReference>
<dbReference type="GO" id="GO:0016020">
    <property type="term" value="C:membrane"/>
    <property type="evidence" value="ECO:0007669"/>
    <property type="project" value="InterPro"/>
</dbReference>
<dbReference type="KEGG" id="mdn:JT25_004045"/>
<dbReference type="PANTHER" id="PTHR30035">
    <property type="entry name" value="LIPOPROTEIN VACJ-RELATED"/>
    <property type="match status" value="1"/>
</dbReference>
<gene>
    <name evidence="3" type="ORF">JT25_004045</name>
</gene>
<dbReference type="PRINTS" id="PR01805">
    <property type="entry name" value="VACJLIPOPROT"/>
</dbReference>
<keyword evidence="2" id="KW-0732">Signal</keyword>
<dbReference type="AlphaFoldDB" id="A0A140E5J1"/>
<protein>
    <submittedName>
        <fullName evidence="3">ABC transporter</fullName>
    </submittedName>
</protein>
<dbReference type="PANTHER" id="PTHR30035:SF3">
    <property type="entry name" value="INTERMEMBRANE PHOSPHOLIPID TRANSPORT SYSTEM LIPOPROTEIN MLAA"/>
    <property type="match status" value="1"/>
</dbReference>